<proteinExistence type="predicted"/>
<reference evidence="3" key="2">
    <citation type="journal article" date="2007" name="Science">
        <title>Genome sequence of Aedes aegypti, a major arbovirus vector.</title>
        <authorList>
            <person name="Nene V."/>
            <person name="Wortman J.R."/>
            <person name="Lawson D."/>
            <person name="Haas B."/>
            <person name="Kodira C."/>
            <person name="Tu Z.J."/>
            <person name="Loftus B."/>
            <person name="Xi Z."/>
            <person name="Megy K."/>
            <person name="Grabherr M."/>
            <person name="Ren Q."/>
            <person name="Zdobnov E.M."/>
            <person name="Lobo N.F."/>
            <person name="Campbell K.S."/>
            <person name="Brown S.E."/>
            <person name="Bonaldo M.F."/>
            <person name="Zhu J."/>
            <person name="Sinkins S.P."/>
            <person name="Hogenkamp D.G."/>
            <person name="Amedeo P."/>
            <person name="Arensburger P."/>
            <person name="Atkinson P.W."/>
            <person name="Bidwell S."/>
            <person name="Biedler J."/>
            <person name="Birney E."/>
            <person name="Bruggner R.V."/>
            <person name="Costas J."/>
            <person name="Coy M.R."/>
            <person name="Crabtree J."/>
            <person name="Crawford M."/>
            <person name="Debruyn B."/>
            <person name="Decaprio D."/>
            <person name="Eiglmeier K."/>
            <person name="Eisenstadt E."/>
            <person name="El-Dorry H."/>
            <person name="Gelbart W.M."/>
            <person name="Gomes S.L."/>
            <person name="Hammond M."/>
            <person name="Hannick L.I."/>
            <person name="Hogan J.R."/>
            <person name="Holmes M.H."/>
            <person name="Jaffe D."/>
            <person name="Johnston J.S."/>
            <person name="Kennedy R.C."/>
            <person name="Koo H."/>
            <person name="Kravitz S."/>
            <person name="Kriventseva E.V."/>
            <person name="Kulp D."/>
            <person name="Labutti K."/>
            <person name="Lee E."/>
            <person name="Li S."/>
            <person name="Lovin D.D."/>
            <person name="Mao C."/>
            <person name="Mauceli E."/>
            <person name="Menck C.F."/>
            <person name="Miller J.R."/>
            <person name="Montgomery P."/>
            <person name="Mori A."/>
            <person name="Nascimento A.L."/>
            <person name="Naveira H.F."/>
            <person name="Nusbaum C."/>
            <person name="O'leary S."/>
            <person name="Orvis J."/>
            <person name="Pertea M."/>
            <person name="Quesneville H."/>
            <person name="Reidenbach K.R."/>
            <person name="Rogers Y.H."/>
            <person name="Roth C.W."/>
            <person name="Schneider J.R."/>
            <person name="Schatz M."/>
            <person name="Shumway M."/>
            <person name="Stanke M."/>
            <person name="Stinson E.O."/>
            <person name="Tubio J.M."/>
            <person name="Vanzee J.P."/>
            <person name="Verjovski-Almeida S."/>
            <person name="Werner D."/>
            <person name="White O."/>
            <person name="Wyder S."/>
            <person name="Zeng Q."/>
            <person name="Zhao Q."/>
            <person name="Zhao Y."/>
            <person name="Hill C.A."/>
            <person name="Raikhel A.S."/>
            <person name="Soares M.B."/>
            <person name="Knudson D.L."/>
            <person name="Lee N.H."/>
            <person name="Galagan J."/>
            <person name="Salzberg S.L."/>
            <person name="Paulsen I.T."/>
            <person name="Dimopoulos G."/>
            <person name="Collins F.H."/>
            <person name="Birren B."/>
            <person name="Fraser-Liggett C.M."/>
            <person name="Severson D.W."/>
        </authorList>
    </citation>
    <scope>NUCLEOTIDE SEQUENCE [LARGE SCALE GENOMIC DNA]</scope>
    <source>
        <strain evidence="3">Liverpool</strain>
    </source>
</reference>
<keyword evidence="2" id="KW-0732">Signal</keyword>
<name>A0A1S4FZM0_AEDAE</name>
<reference evidence="3" key="3">
    <citation type="submission" date="2012-09" db="EMBL/GenBank/DDBJ databases">
        <authorList>
            <consortium name="VectorBase"/>
        </authorList>
    </citation>
    <scope>NUCLEOTIDE SEQUENCE</scope>
    <source>
        <strain evidence="3">Liverpool</strain>
    </source>
</reference>
<evidence type="ECO:0000313" key="4">
    <source>
        <dbReference type="Proteomes" id="UP000682892"/>
    </source>
</evidence>
<evidence type="ECO:0000256" key="1">
    <source>
        <dbReference type="SAM" id="MobiDB-lite"/>
    </source>
</evidence>
<gene>
    <name evidence="3" type="ORF">AaeL_AAEL013570</name>
</gene>
<protein>
    <submittedName>
        <fullName evidence="3">AAEL013570-PA</fullName>
    </submittedName>
</protein>
<dbReference type="KEGG" id="aag:5578233"/>
<sequence>MSSKALFLVAFVVASLILVATANDDELKLTEIESPEFKKPAKVSSLGELEGPDPDKPEGPIQNRPKPKDPKPEAGLSESHAEVHESNTDVETEQQHVETPQ</sequence>
<dbReference type="HOGENOM" id="CLU_2293995_0_0_1"/>
<dbReference type="AlphaFoldDB" id="A0A1S4FZM0"/>
<reference evidence="3" key="1">
    <citation type="submission" date="2005-10" db="EMBL/GenBank/DDBJ databases">
        <authorList>
            <person name="Loftus B.J."/>
            <person name="Nene V.M."/>
            <person name="Hannick L.I."/>
            <person name="Bidwell S."/>
            <person name="Haas B."/>
            <person name="Amedeo P."/>
            <person name="Orvis J."/>
            <person name="Wortman J.R."/>
            <person name="White O.R."/>
            <person name="Salzberg S."/>
            <person name="Shumway M."/>
            <person name="Koo H."/>
            <person name="Zhao Y."/>
            <person name="Holmes M."/>
            <person name="Miller J."/>
            <person name="Schatz M."/>
            <person name="Pop M."/>
            <person name="Pai G."/>
            <person name="Utterback T."/>
            <person name="Rogers Y.-H."/>
            <person name="Kravitz S."/>
            <person name="Fraser C.M."/>
        </authorList>
    </citation>
    <scope>NUCLEOTIDE SEQUENCE</scope>
    <source>
        <strain evidence="3">Liverpool</strain>
    </source>
</reference>
<evidence type="ECO:0000313" key="3">
    <source>
        <dbReference type="EMBL" id="EAT34161.1"/>
    </source>
</evidence>
<feature type="signal peptide" evidence="2">
    <location>
        <begin position="1"/>
        <end position="22"/>
    </location>
</feature>
<dbReference type="EMBL" id="CH478057">
    <property type="protein sequence ID" value="EAT34161.1"/>
    <property type="molecule type" value="Genomic_DNA"/>
</dbReference>
<feature type="region of interest" description="Disordered" evidence="1">
    <location>
        <begin position="31"/>
        <end position="101"/>
    </location>
</feature>
<evidence type="ECO:0000256" key="2">
    <source>
        <dbReference type="SAM" id="SignalP"/>
    </source>
</evidence>
<dbReference type="Proteomes" id="UP000682892">
    <property type="component" value="Unassembled WGS sequence"/>
</dbReference>
<feature type="chain" id="PRO_5036497706" evidence="2">
    <location>
        <begin position="23"/>
        <end position="101"/>
    </location>
</feature>
<accession>A0A1S4FZM0</accession>
<organism evidence="3 4">
    <name type="scientific">Aedes aegypti</name>
    <name type="common">Yellowfever mosquito</name>
    <name type="synonym">Culex aegypti</name>
    <dbReference type="NCBI Taxonomy" id="7159"/>
    <lineage>
        <taxon>Eukaryota</taxon>
        <taxon>Metazoa</taxon>
        <taxon>Ecdysozoa</taxon>
        <taxon>Arthropoda</taxon>
        <taxon>Hexapoda</taxon>
        <taxon>Insecta</taxon>
        <taxon>Pterygota</taxon>
        <taxon>Neoptera</taxon>
        <taxon>Endopterygota</taxon>
        <taxon>Diptera</taxon>
        <taxon>Nematocera</taxon>
        <taxon>Culicoidea</taxon>
        <taxon>Culicidae</taxon>
        <taxon>Culicinae</taxon>
        <taxon>Aedini</taxon>
        <taxon>Aedes</taxon>
        <taxon>Stegomyia</taxon>
    </lineage>
</organism>